<dbReference type="CDD" id="cd01859">
    <property type="entry name" value="MJ1464"/>
    <property type="match status" value="1"/>
</dbReference>
<feature type="domain" description="CP-type G" evidence="3">
    <location>
        <begin position="3"/>
        <end position="156"/>
    </location>
</feature>
<evidence type="ECO:0000313" key="4">
    <source>
        <dbReference type="EMBL" id="RSN78011.1"/>
    </source>
</evidence>
<protein>
    <submittedName>
        <fullName evidence="4">GTPase RsgA</fullName>
    </submittedName>
</protein>
<dbReference type="InterPro" id="IPR030378">
    <property type="entry name" value="G_CP_dom"/>
</dbReference>
<evidence type="ECO:0000256" key="2">
    <source>
        <dbReference type="ARBA" id="ARBA00023134"/>
    </source>
</evidence>
<sequence>MSWRDIERAMEEADVVLEVIDSRFPDITRSRKLEKMTKERGKNLVIAMNKVDLVPRDVAERWIWRISKEFPVVPVSARKRLGTMRLRRFLKRYSPAVVLIAGFPKVGKSSIINVLKGRHSASTSPVPRSPGYTKGFTKYRIEKGLYIIDSPGIIPPEGSGFEAVVRGAKADLVDMASSLILTASKISPGLLKRAYGVAEESPEEVLSAIARKRGFIFKSTGELNLSEAAKVLLEDFYRGKISFFMIPEKTP</sequence>
<dbReference type="InterPro" id="IPR006073">
    <property type="entry name" value="GTP-bd"/>
</dbReference>
<keyword evidence="2" id="KW-0342">GTP-binding</keyword>
<organism evidence="4 5">
    <name type="scientific">Candidatus Methanodesulfokora washburnensis</name>
    <dbReference type="NCBI Taxonomy" id="2478471"/>
    <lineage>
        <taxon>Archaea</taxon>
        <taxon>Thermoproteota</taxon>
        <taxon>Candidatus Korarchaeia</taxon>
        <taxon>Candidatus Korarchaeia incertae sedis</taxon>
        <taxon>Candidatus Methanodesulfokora</taxon>
    </lineage>
</organism>
<dbReference type="PRINTS" id="PR00326">
    <property type="entry name" value="GTP1OBG"/>
</dbReference>
<evidence type="ECO:0000256" key="1">
    <source>
        <dbReference type="ARBA" id="ARBA00022741"/>
    </source>
</evidence>
<reference evidence="4 5" key="1">
    <citation type="submission" date="2018-10" db="EMBL/GenBank/DDBJ databases">
        <title>Co-occurring genomic capacity for anaerobic methane metabolism and dissimilatory sulfite reduction discovered in the Korarchaeota.</title>
        <authorList>
            <person name="Mckay L.J."/>
            <person name="Dlakic M."/>
            <person name="Fields M.W."/>
            <person name="Delmont T.O."/>
            <person name="Eren A.M."/>
            <person name="Jay Z.J."/>
            <person name="Klingelsmith K.B."/>
            <person name="Rusch D.B."/>
            <person name="Inskeep W.P."/>
        </authorList>
    </citation>
    <scope>NUCLEOTIDE SEQUENCE [LARGE SCALE GENOMIC DNA]</scope>
    <source>
        <strain evidence="4 5">MDKW</strain>
    </source>
</reference>
<dbReference type="Gene3D" id="1.10.1580.10">
    <property type="match status" value="1"/>
</dbReference>
<keyword evidence="1" id="KW-0547">Nucleotide-binding</keyword>
<dbReference type="Pfam" id="PF03193">
    <property type="entry name" value="RsgA_GTPase"/>
    <property type="match status" value="1"/>
</dbReference>
<dbReference type="PANTHER" id="PTHR11089:SF30">
    <property type="entry name" value="GUANINE NUCLEOTIDE-BINDING PROTEIN-LIKE 3 HOMOLOG"/>
    <property type="match status" value="1"/>
</dbReference>
<dbReference type="OrthoDB" id="372125at2157"/>
<keyword evidence="5" id="KW-1185">Reference proteome</keyword>
<comment type="caution">
    <text evidence="4">The sequence shown here is derived from an EMBL/GenBank/DDBJ whole genome shotgun (WGS) entry which is preliminary data.</text>
</comment>
<dbReference type="InterPro" id="IPR010914">
    <property type="entry name" value="RsgA_GTPase_dom"/>
</dbReference>
<dbReference type="Gene3D" id="3.40.50.300">
    <property type="entry name" value="P-loop containing nucleotide triphosphate hydrolases"/>
    <property type="match status" value="1"/>
</dbReference>
<dbReference type="GO" id="GO:0005525">
    <property type="term" value="F:GTP binding"/>
    <property type="evidence" value="ECO:0007669"/>
    <property type="project" value="UniProtKB-KW"/>
</dbReference>
<dbReference type="PANTHER" id="PTHR11089">
    <property type="entry name" value="GTP-BINDING PROTEIN-RELATED"/>
    <property type="match status" value="1"/>
</dbReference>
<evidence type="ECO:0000259" key="3">
    <source>
        <dbReference type="PROSITE" id="PS51721"/>
    </source>
</evidence>
<dbReference type="InterPro" id="IPR050755">
    <property type="entry name" value="TRAFAC_YlqF/YawG_RiboMat"/>
</dbReference>
<dbReference type="GO" id="GO:0003924">
    <property type="term" value="F:GTPase activity"/>
    <property type="evidence" value="ECO:0007669"/>
    <property type="project" value="InterPro"/>
</dbReference>
<evidence type="ECO:0000313" key="5">
    <source>
        <dbReference type="Proteomes" id="UP000277582"/>
    </source>
</evidence>
<gene>
    <name evidence="4" type="primary">rsgA</name>
    <name evidence="4" type="ORF">D6D85_01710</name>
</gene>
<accession>A0A429GW98</accession>
<dbReference type="EMBL" id="RCOS01000026">
    <property type="protein sequence ID" value="RSN78011.1"/>
    <property type="molecule type" value="Genomic_DNA"/>
</dbReference>
<dbReference type="PROSITE" id="PS51721">
    <property type="entry name" value="G_CP"/>
    <property type="match status" value="1"/>
</dbReference>
<dbReference type="RefSeq" id="WP_125670338.1">
    <property type="nucleotide sequence ID" value="NZ_RCOS01000026.1"/>
</dbReference>
<dbReference type="InterPro" id="IPR027417">
    <property type="entry name" value="P-loop_NTPase"/>
</dbReference>
<dbReference type="SUPFAM" id="SSF52540">
    <property type="entry name" value="P-loop containing nucleoside triphosphate hydrolases"/>
    <property type="match status" value="1"/>
</dbReference>
<name>A0A429GW98_9CREN</name>
<dbReference type="Proteomes" id="UP000277582">
    <property type="component" value="Unassembled WGS sequence"/>
</dbReference>
<proteinExistence type="predicted"/>
<dbReference type="InterPro" id="IPR023179">
    <property type="entry name" value="GTP-bd_ortho_bundle_sf"/>
</dbReference>
<dbReference type="AlphaFoldDB" id="A0A429GW98"/>